<proteinExistence type="inferred from homology"/>
<evidence type="ECO:0000313" key="8">
    <source>
        <dbReference type="Proteomes" id="UP000563050"/>
    </source>
</evidence>
<evidence type="ECO:0000256" key="5">
    <source>
        <dbReference type="ARBA" id="ARBA00023136"/>
    </source>
</evidence>
<dbReference type="AlphaFoldDB" id="A0A7W5GZ96"/>
<keyword evidence="3 6" id="KW-0812">Transmembrane</keyword>
<evidence type="ECO:0000256" key="1">
    <source>
        <dbReference type="ARBA" id="ARBA00004141"/>
    </source>
</evidence>
<dbReference type="EMBL" id="JACHXQ010000006">
    <property type="protein sequence ID" value="MBB3184460.1"/>
    <property type="molecule type" value="Genomic_DNA"/>
</dbReference>
<gene>
    <name evidence="7" type="ORF">FHR95_002033</name>
</gene>
<dbReference type="RefSeq" id="WP_183314287.1">
    <property type="nucleotide sequence ID" value="NZ_JACHXQ010000006.1"/>
</dbReference>
<dbReference type="GO" id="GO:0005886">
    <property type="term" value="C:plasma membrane"/>
    <property type="evidence" value="ECO:0007669"/>
    <property type="project" value="TreeGrafter"/>
</dbReference>
<evidence type="ECO:0000256" key="2">
    <source>
        <dbReference type="ARBA" id="ARBA00009694"/>
    </source>
</evidence>
<keyword evidence="5 6" id="KW-0472">Membrane</keyword>
<comment type="caution">
    <text evidence="7">The sequence shown here is derived from an EMBL/GenBank/DDBJ whole genome shotgun (WGS) entry which is preliminary data.</text>
</comment>
<comment type="similarity">
    <text evidence="2">Belongs to the UPF0382 family.</text>
</comment>
<evidence type="ECO:0000313" key="7">
    <source>
        <dbReference type="EMBL" id="MBB3184460.1"/>
    </source>
</evidence>
<keyword evidence="4 6" id="KW-1133">Transmembrane helix</keyword>
<evidence type="ECO:0000256" key="6">
    <source>
        <dbReference type="SAM" id="Phobius"/>
    </source>
</evidence>
<evidence type="ECO:0000256" key="3">
    <source>
        <dbReference type="ARBA" id="ARBA00022692"/>
    </source>
</evidence>
<protein>
    <submittedName>
        <fullName evidence="7">Uncharacterized membrane protein YgdD (TMEM256/DUF423 family)</fullName>
    </submittedName>
</protein>
<feature type="transmembrane region" description="Helical" evidence="6">
    <location>
        <begin position="75"/>
        <end position="95"/>
    </location>
</feature>
<keyword evidence="8" id="KW-1185">Reference proteome</keyword>
<dbReference type="Proteomes" id="UP000563050">
    <property type="component" value="Unassembled WGS sequence"/>
</dbReference>
<reference evidence="7 8" key="1">
    <citation type="submission" date="2020-08" db="EMBL/GenBank/DDBJ databases">
        <title>Genomic Encyclopedia of Type Strains, Phase III (KMG-III): the genomes of soil and plant-associated and newly described type strains.</title>
        <authorList>
            <person name="Whitman W."/>
        </authorList>
    </citation>
    <scope>NUCLEOTIDE SEQUENCE [LARGE SCALE GENOMIC DNA]</scope>
    <source>
        <strain evidence="7 8">CECT 7341</strain>
    </source>
</reference>
<evidence type="ECO:0000256" key="4">
    <source>
        <dbReference type="ARBA" id="ARBA00022989"/>
    </source>
</evidence>
<dbReference type="InterPro" id="IPR006696">
    <property type="entry name" value="DUF423"/>
</dbReference>
<feature type="transmembrane region" description="Helical" evidence="6">
    <location>
        <begin position="101"/>
        <end position="121"/>
    </location>
</feature>
<organism evidence="7 8">
    <name type="scientific">Halomonas fontilapidosi</name>
    <dbReference type="NCBI Taxonomy" id="616675"/>
    <lineage>
        <taxon>Bacteria</taxon>
        <taxon>Pseudomonadati</taxon>
        <taxon>Pseudomonadota</taxon>
        <taxon>Gammaproteobacteria</taxon>
        <taxon>Oceanospirillales</taxon>
        <taxon>Halomonadaceae</taxon>
        <taxon>Halomonas</taxon>
    </lineage>
</organism>
<dbReference type="Pfam" id="PF04241">
    <property type="entry name" value="DUF423"/>
    <property type="match status" value="1"/>
</dbReference>
<accession>A0A7W5GZ96</accession>
<dbReference type="PANTHER" id="PTHR43461:SF1">
    <property type="entry name" value="TRANSMEMBRANE PROTEIN 256"/>
    <property type="match status" value="1"/>
</dbReference>
<comment type="subcellular location">
    <subcellularLocation>
        <location evidence="1">Membrane</location>
        <topology evidence="1">Multi-pass membrane protein</topology>
    </subcellularLocation>
</comment>
<sequence>MRDRGWWFGAALSGALVVVAGAFGAHALEGQLAPRMVAAFETGVRYQAWHTLALLVVLAWRSTASLAGQRLAMRLWAAGMALFSGSLYAMALTGVTSLGMITPLGGVLMIGGWLALAVAVLRARPEGQSPSGSA</sequence>
<feature type="transmembrane region" description="Helical" evidence="6">
    <location>
        <begin position="48"/>
        <end position="68"/>
    </location>
</feature>
<name>A0A7W5GZ96_9GAMM</name>
<dbReference type="PANTHER" id="PTHR43461">
    <property type="entry name" value="TRANSMEMBRANE PROTEIN 256"/>
    <property type="match status" value="1"/>
</dbReference>